<reference evidence="2" key="1">
    <citation type="submission" date="2019-06" db="EMBL/GenBank/DDBJ databases">
        <authorList>
            <consortium name="Wellcome Sanger Institute Data Sharing"/>
        </authorList>
    </citation>
    <scope>NUCLEOTIDE SEQUENCE [LARGE SCALE GENOMIC DNA]</scope>
</reference>
<dbReference type="Proteomes" id="UP000472267">
    <property type="component" value="Chromosome 17"/>
</dbReference>
<keyword evidence="1" id="KW-0812">Transmembrane</keyword>
<dbReference type="AlphaFoldDB" id="A0A672HHX7"/>
<dbReference type="InParanoid" id="A0A672HHX7"/>
<name>A0A672HHX7_SALFA</name>
<evidence type="ECO:0000313" key="2">
    <source>
        <dbReference type="Ensembl" id="ENSSFAP00005028841.1"/>
    </source>
</evidence>
<evidence type="ECO:0000313" key="3">
    <source>
        <dbReference type="Proteomes" id="UP000472267"/>
    </source>
</evidence>
<sequence>RSDFCDVAPLVCVCVATEMLRVCPGTSSSKRPLPRSVIPCLVSCRQRSRRMIPYKSLECFIGKTILAKFCVRMFSGLLFLAIFPSHLCMFLSP</sequence>
<protein>
    <submittedName>
        <fullName evidence="2">Uncharacterized protein</fullName>
    </submittedName>
</protein>
<organism evidence="2 3">
    <name type="scientific">Salarias fasciatus</name>
    <name type="common">Jewelled blenny</name>
    <name type="synonym">Blennius fasciatus</name>
    <dbReference type="NCBI Taxonomy" id="181472"/>
    <lineage>
        <taxon>Eukaryota</taxon>
        <taxon>Metazoa</taxon>
        <taxon>Chordata</taxon>
        <taxon>Craniata</taxon>
        <taxon>Vertebrata</taxon>
        <taxon>Euteleostomi</taxon>
        <taxon>Actinopterygii</taxon>
        <taxon>Neopterygii</taxon>
        <taxon>Teleostei</taxon>
        <taxon>Neoteleostei</taxon>
        <taxon>Acanthomorphata</taxon>
        <taxon>Ovalentaria</taxon>
        <taxon>Blenniimorphae</taxon>
        <taxon>Blenniiformes</taxon>
        <taxon>Blennioidei</taxon>
        <taxon>Blenniidae</taxon>
        <taxon>Salariinae</taxon>
        <taxon>Salarias</taxon>
    </lineage>
</organism>
<keyword evidence="1" id="KW-0472">Membrane</keyword>
<evidence type="ECO:0000256" key="1">
    <source>
        <dbReference type="SAM" id="Phobius"/>
    </source>
</evidence>
<proteinExistence type="predicted"/>
<feature type="transmembrane region" description="Helical" evidence="1">
    <location>
        <begin position="73"/>
        <end position="92"/>
    </location>
</feature>
<keyword evidence="3" id="KW-1185">Reference proteome</keyword>
<keyword evidence="1" id="KW-1133">Transmembrane helix</keyword>
<accession>A0A672HHX7</accession>
<reference evidence="2" key="3">
    <citation type="submission" date="2025-09" db="UniProtKB">
        <authorList>
            <consortium name="Ensembl"/>
        </authorList>
    </citation>
    <scope>IDENTIFICATION</scope>
</reference>
<reference evidence="2" key="2">
    <citation type="submission" date="2025-08" db="UniProtKB">
        <authorList>
            <consortium name="Ensembl"/>
        </authorList>
    </citation>
    <scope>IDENTIFICATION</scope>
</reference>
<dbReference type="Ensembl" id="ENSSFAT00005029906.1">
    <property type="protein sequence ID" value="ENSSFAP00005028841.1"/>
    <property type="gene ID" value="ENSSFAG00005014672.1"/>
</dbReference>